<dbReference type="AlphaFoldDB" id="A9V086"/>
<keyword evidence="2 5" id="KW-0805">Transcription regulation</keyword>
<dbReference type="FunCoup" id="A9V086">
    <property type="interactions" value="1498"/>
</dbReference>
<dbReference type="STRING" id="81824.A9V086"/>
<feature type="domain" description="E2F/DP family winged-helix DNA-binding" evidence="7">
    <location>
        <begin position="152"/>
        <end position="218"/>
    </location>
</feature>
<dbReference type="InterPro" id="IPR032198">
    <property type="entry name" value="E2F_CC-MB"/>
</dbReference>
<dbReference type="InterPro" id="IPR037241">
    <property type="entry name" value="E2F-DP_heterodim"/>
</dbReference>
<dbReference type="GO" id="GO:0046983">
    <property type="term" value="F:protein dimerization activity"/>
    <property type="evidence" value="ECO:0007669"/>
    <property type="project" value="InterPro"/>
</dbReference>
<dbReference type="GO" id="GO:0006357">
    <property type="term" value="P:regulation of transcription by RNA polymerase II"/>
    <property type="evidence" value="ECO:0000318"/>
    <property type="project" value="GO_Central"/>
</dbReference>
<evidence type="ECO:0000256" key="5">
    <source>
        <dbReference type="RuleBase" id="RU003796"/>
    </source>
</evidence>
<evidence type="ECO:0000256" key="1">
    <source>
        <dbReference type="ARBA" id="ARBA00010940"/>
    </source>
</evidence>
<dbReference type="EMBL" id="CH991552">
    <property type="protein sequence ID" value="EDQ88967.1"/>
    <property type="molecule type" value="Genomic_DNA"/>
</dbReference>
<dbReference type="InterPro" id="IPR015633">
    <property type="entry name" value="E2F"/>
</dbReference>
<dbReference type="RefSeq" id="XP_001746072.1">
    <property type="nucleotide sequence ID" value="XM_001746020.1"/>
</dbReference>
<comment type="subcellular location">
    <subcellularLocation>
        <location evidence="5">Nucleus</location>
    </subcellularLocation>
</comment>
<sequence length="413" mass="44494">MASSEIPPTDQSVPVPFMPVGPSQGAPPQSLASAALTCAPGPASGVYYDPAAASRARPDLTPRGNSLPHAGAAPLTSPYTMPHANATPLGYAPPLGTQPMPPHAHLTLTPGRGVNDITPLAHDYSDVYSAMTTPHQPAATPSTTTSRDRAPRSEKSLHLLTTRFIDLLQNTPGGSLDLKDAAEKLDMRQKRRIYDITNVLEGVGLVEKTNKNVVRWRHDPSSDSSSSNAQTRAVQEEIASLDAEIQSLERLTHVMQDRLRNAVDEVEDPKLKALPYRDICKAKGLQDQTHFAIRAERGATMTVPEPQPIDNQRTQYCLYLRGNAGSIKAFLVVDKGNGSDEEQPSTQPESQATSIVAAPGSTHDTSGPNASDRAAPAPKRAKQADIMYVNPPQSQAPYTFGVRETDTVDEYFR</sequence>
<keyword evidence="4 5" id="KW-0804">Transcription</keyword>
<proteinExistence type="inferred from homology"/>
<dbReference type="InterPro" id="IPR036390">
    <property type="entry name" value="WH_DNA-bd_sf"/>
</dbReference>
<dbReference type="GeneID" id="5891536"/>
<dbReference type="InterPro" id="IPR003316">
    <property type="entry name" value="E2F_WHTH_DNA-bd_dom"/>
</dbReference>
<dbReference type="Pfam" id="PF16421">
    <property type="entry name" value="E2F_CC-MB"/>
    <property type="match status" value="1"/>
</dbReference>
<evidence type="ECO:0000256" key="4">
    <source>
        <dbReference type="ARBA" id="ARBA00023163"/>
    </source>
</evidence>
<name>A9V086_MONBE</name>
<evidence type="ECO:0000256" key="3">
    <source>
        <dbReference type="ARBA" id="ARBA00023125"/>
    </source>
</evidence>
<accession>A9V086</accession>
<keyword evidence="5" id="KW-0539">Nucleus</keyword>
<feature type="compositionally biased region" description="Polar residues" evidence="6">
    <location>
        <begin position="132"/>
        <end position="145"/>
    </location>
</feature>
<evidence type="ECO:0000313" key="8">
    <source>
        <dbReference type="EMBL" id="EDQ88967.1"/>
    </source>
</evidence>
<dbReference type="FunFam" id="1.10.10.10:FF:000008">
    <property type="entry name" value="E2F transcription factor 1"/>
    <property type="match status" value="1"/>
</dbReference>
<evidence type="ECO:0000256" key="6">
    <source>
        <dbReference type="SAM" id="MobiDB-lite"/>
    </source>
</evidence>
<dbReference type="GO" id="GO:0090575">
    <property type="term" value="C:RNA polymerase II transcription regulator complex"/>
    <property type="evidence" value="ECO:0000318"/>
    <property type="project" value="GO_Central"/>
</dbReference>
<dbReference type="OMA" id="TMPHANA"/>
<dbReference type="eggNOG" id="KOG2577">
    <property type="taxonomic scope" value="Eukaryota"/>
</dbReference>
<feature type="region of interest" description="Disordered" evidence="6">
    <location>
        <begin position="132"/>
        <end position="153"/>
    </location>
</feature>
<organism evidence="8 9">
    <name type="scientific">Monosiga brevicollis</name>
    <name type="common">Choanoflagellate</name>
    <dbReference type="NCBI Taxonomy" id="81824"/>
    <lineage>
        <taxon>Eukaryota</taxon>
        <taxon>Choanoflagellata</taxon>
        <taxon>Craspedida</taxon>
        <taxon>Salpingoecidae</taxon>
        <taxon>Monosiga</taxon>
    </lineage>
</organism>
<dbReference type="PANTHER" id="PTHR12081">
    <property type="entry name" value="TRANSCRIPTION FACTOR E2F"/>
    <property type="match status" value="1"/>
</dbReference>
<dbReference type="InterPro" id="IPR036388">
    <property type="entry name" value="WH-like_DNA-bd_sf"/>
</dbReference>
<comment type="similarity">
    <text evidence="1 5">Belongs to the E2F/DP family.</text>
</comment>
<dbReference type="GO" id="GO:0000978">
    <property type="term" value="F:RNA polymerase II cis-regulatory region sequence-specific DNA binding"/>
    <property type="evidence" value="ECO:0000318"/>
    <property type="project" value="GO_Central"/>
</dbReference>
<dbReference type="Pfam" id="PF02319">
    <property type="entry name" value="WHD_E2F_TDP"/>
    <property type="match status" value="1"/>
</dbReference>
<dbReference type="SMART" id="SM01372">
    <property type="entry name" value="E2F_TDP"/>
    <property type="match status" value="1"/>
</dbReference>
<dbReference type="PANTHER" id="PTHR12081:SF18">
    <property type="entry name" value="TRANSCRIPTION FACTOR E2F2-RELATED"/>
    <property type="match status" value="1"/>
</dbReference>
<protein>
    <recommendedName>
        <fullName evidence="7">E2F/DP family winged-helix DNA-binding domain-containing protein</fullName>
    </recommendedName>
</protein>
<feature type="region of interest" description="Disordered" evidence="6">
    <location>
        <begin position="1"/>
        <end position="32"/>
    </location>
</feature>
<dbReference type="SUPFAM" id="SSF46785">
    <property type="entry name" value="Winged helix' DNA-binding domain"/>
    <property type="match status" value="1"/>
</dbReference>
<dbReference type="InParanoid" id="A9V086"/>
<keyword evidence="9" id="KW-1185">Reference proteome</keyword>
<evidence type="ECO:0000256" key="2">
    <source>
        <dbReference type="ARBA" id="ARBA00023015"/>
    </source>
</evidence>
<feature type="region of interest" description="Disordered" evidence="6">
    <location>
        <begin position="336"/>
        <end position="399"/>
    </location>
</feature>
<dbReference type="GO" id="GO:0000981">
    <property type="term" value="F:DNA-binding transcription factor activity, RNA polymerase II-specific"/>
    <property type="evidence" value="ECO:0000318"/>
    <property type="project" value="GO_Central"/>
</dbReference>
<keyword evidence="3 5" id="KW-0238">DNA-binding</keyword>
<feature type="region of interest" description="Disordered" evidence="6">
    <location>
        <begin position="55"/>
        <end position="78"/>
    </location>
</feature>
<evidence type="ECO:0000313" key="9">
    <source>
        <dbReference type="Proteomes" id="UP000001357"/>
    </source>
</evidence>
<gene>
    <name evidence="8" type="ORF">MONBRDRAFT_8506</name>
</gene>
<feature type="compositionally biased region" description="Polar residues" evidence="6">
    <location>
        <begin position="344"/>
        <end position="354"/>
    </location>
</feature>
<reference evidence="8 9" key="1">
    <citation type="journal article" date="2008" name="Nature">
        <title>The genome of the choanoflagellate Monosiga brevicollis and the origin of metazoans.</title>
        <authorList>
            <consortium name="JGI Sequencing"/>
            <person name="King N."/>
            <person name="Westbrook M.J."/>
            <person name="Young S.L."/>
            <person name="Kuo A."/>
            <person name="Abedin M."/>
            <person name="Chapman J."/>
            <person name="Fairclough S."/>
            <person name="Hellsten U."/>
            <person name="Isogai Y."/>
            <person name="Letunic I."/>
            <person name="Marr M."/>
            <person name="Pincus D."/>
            <person name="Putnam N."/>
            <person name="Rokas A."/>
            <person name="Wright K.J."/>
            <person name="Zuzow R."/>
            <person name="Dirks W."/>
            <person name="Good M."/>
            <person name="Goodstein D."/>
            <person name="Lemons D."/>
            <person name="Li W."/>
            <person name="Lyons J.B."/>
            <person name="Morris A."/>
            <person name="Nichols S."/>
            <person name="Richter D.J."/>
            <person name="Salamov A."/>
            <person name="Bork P."/>
            <person name="Lim W.A."/>
            <person name="Manning G."/>
            <person name="Miller W.T."/>
            <person name="McGinnis W."/>
            <person name="Shapiro H."/>
            <person name="Tjian R."/>
            <person name="Grigoriev I.V."/>
            <person name="Rokhsar D."/>
        </authorList>
    </citation>
    <scope>NUCLEOTIDE SEQUENCE [LARGE SCALE GENOMIC DNA]</scope>
    <source>
        <strain evidence="9">MX1 / ATCC 50154</strain>
    </source>
</reference>
<dbReference type="Proteomes" id="UP000001357">
    <property type="component" value="Unassembled WGS sequence"/>
</dbReference>
<dbReference type="Gene3D" id="6.10.250.540">
    <property type="match status" value="1"/>
</dbReference>
<dbReference type="SUPFAM" id="SSF144074">
    <property type="entry name" value="E2F-DP heterodimerization region"/>
    <property type="match status" value="1"/>
</dbReference>
<evidence type="ECO:0000259" key="7">
    <source>
        <dbReference type="SMART" id="SM01372"/>
    </source>
</evidence>
<dbReference type="KEGG" id="mbr:MONBRDRAFT_8506"/>
<dbReference type="Gene3D" id="1.10.10.10">
    <property type="entry name" value="Winged helix-like DNA-binding domain superfamily/Winged helix DNA-binding domain"/>
    <property type="match status" value="1"/>
</dbReference>